<feature type="active site" description="Proton acceptor" evidence="3">
    <location>
        <position position="64"/>
    </location>
</feature>
<dbReference type="InterPro" id="IPR051812">
    <property type="entry name" value="SPI_LacAB/RpiB"/>
</dbReference>
<dbReference type="Proteomes" id="UP000501316">
    <property type="component" value="Chromosome"/>
</dbReference>
<proteinExistence type="inferred from homology"/>
<feature type="active site" description="Proton donor" evidence="3">
    <location>
        <position position="97"/>
    </location>
</feature>
<keyword evidence="2 5" id="KW-0413">Isomerase</keyword>
<dbReference type="InterPro" id="IPR036569">
    <property type="entry name" value="RpiB_LacA_LacB_sf"/>
</dbReference>
<dbReference type="AlphaFoldDB" id="A0A859DRC7"/>
<dbReference type="NCBIfam" id="TIGR00689">
    <property type="entry name" value="rpiB_lacA_lacB"/>
    <property type="match status" value="1"/>
</dbReference>
<dbReference type="EMBL" id="CP046051">
    <property type="protein sequence ID" value="QKN24194.1"/>
    <property type="molecule type" value="Genomic_DNA"/>
</dbReference>
<evidence type="ECO:0000313" key="6">
    <source>
        <dbReference type="EMBL" id="QKO30737.1"/>
    </source>
</evidence>
<reference evidence="6" key="2">
    <citation type="journal article" date="2021" name="Appl. Environ. Microbiol.">
        <title>Adaptability of a Caproate-Producing Bacterium Contributes to Its Dominance in an Anaerobic Fermentation System.</title>
        <authorList>
            <person name="Wang H."/>
            <person name="Gu Y."/>
            <person name="Zhou W."/>
            <person name="Zhao D."/>
            <person name="Qiao Z."/>
            <person name="Zheng J."/>
            <person name="Gao J."/>
            <person name="Chen X."/>
            <person name="Ren C."/>
            <person name="Xu Y."/>
        </authorList>
    </citation>
    <scope>NUCLEOTIDE SEQUENCE</scope>
    <source>
        <strain evidence="6">JNU-WLY1368</strain>
    </source>
</reference>
<reference evidence="7 8" key="1">
    <citation type="submission" date="2019-11" db="EMBL/GenBank/DDBJ databases">
        <authorList>
            <person name="Ren C."/>
            <person name="Wang H."/>
            <person name="Xu Y."/>
        </authorList>
    </citation>
    <scope>NUCLEOTIDE SEQUENCE [LARGE SCALE GENOMIC DNA]</scope>
    <source>
        <strain evidence="8">JNU-WLY1368</strain>
        <strain evidence="5 7">LBM 19010</strain>
    </source>
</reference>
<dbReference type="PANTHER" id="PTHR43732">
    <property type="entry name" value="RIBOSE 5-PHOSPHATE ISOMERASE-RELATED"/>
    <property type="match status" value="1"/>
</dbReference>
<comment type="similarity">
    <text evidence="1">Belongs to the LacAB/RpiB family.</text>
</comment>
<evidence type="ECO:0000313" key="7">
    <source>
        <dbReference type="Proteomes" id="UP000501316"/>
    </source>
</evidence>
<feature type="binding site" evidence="4">
    <location>
        <position position="98"/>
    </location>
    <ligand>
        <name>D-ribulose 5-phosphate</name>
        <dbReference type="ChEBI" id="CHEBI:58121"/>
    </ligand>
</feature>
<dbReference type="Pfam" id="PF02502">
    <property type="entry name" value="LacAB_rpiB"/>
    <property type="match status" value="1"/>
</dbReference>
<feature type="binding site" evidence="4">
    <location>
        <begin position="65"/>
        <end position="69"/>
    </location>
    <ligand>
        <name>D-ribulose 5-phosphate</name>
        <dbReference type="ChEBI" id="CHEBI:58121"/>
    </ligand>
</feature>
<dbReference type="NCBIfam" id="TIGR01120">
    <property type="entry name" value="rpiB"/>
    <property type="match status" value="1"/>
</dbReference>
<evidence type="ECO:0000256" key="3">
    <source>
        <dbReference type="PIRSR" id="PIRSR005384-1"/>
    </source>
</evidence>
<feature type="binding site" evidence="4">
    <location>
        <begin position="7"/>
        <end position="8"/>
    </location>
    <ligand>
        <name>D-ribulose 5-phosphate</name>
        <dbReference type="ChEBI" id="CHEBI:58121"/>
    </ligand>
</feature>
<feature type="binding site" evidence="4">
    <location>
        <position position="108"/>
    </location>
    <ligand>
        <name>D-ribulose 5-phosphate</name>
        <dbReference type="ChEBI" id="CHEBI:58121"/>
    </ligand>
</feature>
<dbReference type="PANTHER" id="PTHR43732:SF1">
    <property type="entry name" value="RIBOSE 5-PHOSPHATE ISOMERASE"/>
    <property type="match status" value="1"/>
</dbReference>
<dbReference type="PIRSF" id="PIRSF005384">
    <property type="entry name" value="RpiB_LacA_B"/>
    <property type="match status" value="1"/>
</dbReference>
<dbReference type="InterPro" id="IPR003500">
    <property type="entry name" value="RpiB_LacA_LacB"/>
</dbReference>
<dbReference type="SUPFAM" id="SSF89623">
    <property type="entry name" value="Ribose/Galactose isomerase RpiB/AlsB"/>
    <property type="match status" value="1"/>
</dbReference>
<sequence>MLAIGCDHGGFQLKKEIEAYLESRKIEYRDFGTDSEESVDYPLFAAKVAHSVADGTCDRAILCCGTGIGMSIAANKVHGIRAAVVTEPYGTEFTRRHNNCNCLCLGGRVLTTEKALELVRIYLDTPFEGGRHQRRIDEIAKIENGEL</sequence>
<feature type="binding site" evidence="4">
    <location>
        <position position="131"/>
    </location>
    <ligand>
        <name>D-ribulose 5-phosphate</name>
        <dbReference type="ChEBI" id="CHEBI:58121"/>
    </ligand>
</feature>
<evidence type="ECO:0000256" key="1">
    <source>
        <dbReference type="ARBA" id="ARBA00008754"/>
    </source>
</evidence>
<evidence type="ECO:0000313" key="5">
    <source>
        <dbReference type="EMBL" id="QKN24194.1"/>
    </source>
</evidence>
<dbReference type="InterPro" id="IPR004785">
    <property type="entry name" value="RpiB"/>
</dbReference>
<organism evidence="5 7">
    <name type="scientific">Caproicibacterium lactatifermentans</name>
    <dbReference type="NCBI Taxonomy" id="2666138"/>
    <lineage>
        <taxon>Bacteria</taxon>
        <taxon>Bacillati</taxon>
        <taxon>Bacillota</taxon>
        <taxon>Clostridia</taxon>
        <taxon>Eubacteriales</taxon>
        <taxon>Oscillospiraceae</taxon>
        <taxon>Caproicibacterium</taxon>
    </lineage>
</organism>
<dbReference type="Proteomes" id="UP000509623">
    <property type="component" value="Chromosome"/>
</dbReference>
<gene>
    <name evidence="5" type="primary">rpiB</name>
    <name evidence="5" type="ORF">GJQ69_06670</name>
    <name evidence="6" type="ORF">GKP14_06855</name>
</gene>
<evidence type="ECO:0000256" key="4">
    <source>
        <dbReference type="PIRSR" id="PIRSR005384-2"/>
    </source>
</evidence>
<evidence type="ECO:0000256" key="2">
    <source>
        <dbReference type="ARBA" id="ARBA00023235"/>
    </source>
</evidence>
<protein>
    <submittedName>
        <fullName evidence="5">Ribose 5-phosphate isomerase B</fullName>
        <ecNumber evidence="5">5.3.1.6</ecNumber>
    </submittedName>
</protein>
<dbReference type="NCBIfam" id="NF004051">
    <property type="entry name" value="PRK05571.1"/>
    <property type="match status" value="1"/>
</dbReference>
<keyword evidence="8" id="KW-1185">Reference proteome</keyword>
<feature type="binding site" evidence="4">
    <location>
        <position position="135"/>
    </location>
    <ligand>
        <name>D-ribulose 5-phosphate</name>
        <dbReference type="ChEBI" id="CHEBI:58121"/>
    </ligand>
</feature>
<evidence type="ECO:0000313" key="8">
    <source>
        <dbReference type="Proteomes" id="UP000509623"/>
    </source>
</evidence>
<dbReference type="GO" id="GO:0005975">
    <property type="term" value="P:carbohydrate metabolic process"/>
    <property type="evidence" value="ECO:0007669"/>
    <property type="project" value="InterPro"/>
</dbReference>
<dbReference type="EC" id="5.3.1.6" evidence="5"/>
<dbReference type="KEGG" id="clf:GJQ69_06670"/>
<name>A0A859DRC7_9FIRM</name>
<dbReference type="EMBL" id="CP046161">
    <property type="protein sequence ID" value="QKO30737.1"/>
    <property type="molecule type" value="Genomic_DNA"/>
</dbReference>
<dbReference type="Gene3D" id="3.40.1400.10">
    <property type="entry name" value="Sugar-phosphate isomerase, RpiB/LacA/LacB"/>
    <property type="match status" value="1"/>
</dbReference>
<reference evidence="6" key="3">
    <citation type="journal article" date="2022" name="Int. J. Syst. Evol. Microbiol.">
        <title>Caproicibacterium lactatifermentans sp. nov., isolated from pit clay used for the production of Chinese strong aroma-type liquor.</title>
        <authorList>
            <person name="Wang H."/>
            <person name="Gu Y."/>
            <person name="Zhao D."/>
            <person name="Qiao Z."/>
            <person name="Zheng J."/>
            <person name="Gao J."/>
            <person name="Ren C."/>
            <person name="Xu Y."/>
        </authorList>
    </citation>
    <scope>NUCLEOTIDE SEQUENCE</scope>
    <source>
        <strain evidence="6">JNU-WLY1368</strain>
    </source>
</reference>
<accession>A0A859DRC7</accession>
<dbReference type="GO" id="GO:0004751">
    <property type="term" value="F:ribose-5-phosphate isomerase activity"/>
    <property type="evidence" value="ECO:0007669"/>
    <property type="project" value="UniProtKB-EC"/>
</dbReference>
<dbReference type="RefSeq" id="WP_086035422.1">
    <property type="nucleotide sequence ID" value="NZ_CP046051.1"/>
</dbReference>